<reference evidence="4" key="1">
    <citation type="submission" date="2022-11" db="UniProtKB">
        <authorList>
            <consortium name="WormBaseParasite"/>
        </authorList>
    </citation>
    <scope>IDENTIFICATION</scope>
</reference>
<name>A0A915EFK4_9BILA</name>
<evidence type="ECO:0000313" key="4">
    <source>
        <dbReference type="WBParaSite" id="jg4803"/>
    </source>
</evidence>
<dbReference type="CDD" id="cd04475">
    <property type="entry name" value="RPA1_DBD_B"/>
    <property type="match status" value="1"/>
</dbReference>
<proteinExistence type="predicted"/>
<dbReference type="SUPFAM" id="SSF50249">
    <property type="entry name" value="Nucleic acid-binding proteins"/>
    <property type="match status" value="2"/>
</dbReference>
<evidence type="ECO:0000259" key="2">
    <source>
        <dbReference type="Pfam" id="PF16900"/>
    </source>
</evidence>
<feature type="domain" description="Replication protein A OB" evidence="2">
    <location>
        <begin position="127"/>
        <end position="216"/>
    </location>
</feature>
<dbReference type="WBParaSite" id="jg4803">
    <property type="protein sequence ID" value="jg4803"/>
    <property type="gene ID" value="jg4803"/>
</dbReference>
<dbReference type="InterPro" id="IPR031657">
    <property type="entry name" value="REPA_OB_2"/>
</dbReference>
<evidence type="ECO:0000256" key="1">
    <source>
        <dbReference type="ARBA" id="ARBA00023125"/>
    </source>
</evidence>
<keyword evidence="1" id="KW-0238">DNA-binding</keyword>
<protein>
    <submittedName>
        <fullName evidence="4">Replication protein A OB domain-containing protein</fullName>
    </submittedName>
</protein>
<keyword evidence="3" id="KW-1185">Reference proteome</keyword>
<dbReference type="Gene3D" id="2.40.50.140">
    <property type="entry name" value="Nucleic acid-binding proteins"/>
    <property type="match status" value="2"/>
</dbReference>
<dbReference type="InterPro" id="IPR012340">
    <property type="entry name" value="NA-bd_OB-fold"/>
</dbReference>
<organism evidence="3 4">
    <name type="scientific">Ditylenchus dipsaci</name>
    <dbReference type="NCBI Taxonomy" id="166011"/>
    <lineage>
        <taxon>Eukaryota</taxon>
        <taxon>Metazoa</taxon>
        <taxon>Ecdysozoa</taxon>
        <taxon>Nematoda</taxon>
        <taxon>Chromadorea</taxon>
        <taxon>Rhabditida</taxon>
        <taxon>Tylenchina</taxon>
        <taxon>Tylenchomorpha</taxon>
        <taxon>Sphaerularioidea</taxon>
        <taxon>Anguinidae</taxon>
        <taxon>Anguininae</taxon>
        <taxon>Ditylenchus</taxon>
    </lineage>
</organism>
<dbReference type="Proteomes" id="UP000887574">
    <property type="component" value="Unplaced"/>
</dbReference>
<dbReference type="AlphaFoldDB" id="A0A915EFK4"/>
<sequence length="375" mass="42571">MAQKGWFFEATCAHSSFDAGNQELAHIGASVQQRGTQTSEKWRKKTGVNAWNEQTKKFYDSISDEKSFYLEGGNVRPVKNRQWNATGHEFELTLNSVSRIEPCDDSNNTDDKLNLTVVPLAQIDEHYNKCIDILAIVDRSEQSSAIKLKSNFTHRDMRQIYLSDPTASLIKLTLWGKDAMEFNPSNVHKVVAIKGVLVKEHDNEFFLSTISGTTFKYEPEGPAADILQIWAYNDRPSLEIESFCTSFGKDAYSLDSPDRKPKAPSKFGQYHSQCAHQQHLNRTLADLTQDYARLNPRHTLQSLTICDQYTLNDRRAQRKSCGNSKCTVHVLKRCQYSQLGEIKLEPELLAKLKQFQPSESCPVFTGCKEVFGSLK</sequence>
<accession>A0A915EFK4</accession>
<evidence type="ECO:0000313" key="3">
    <source>
        <dbReference type="Proteomes" id="UP000887574"/>
    </source>
</evidence>
<dbReference type="GO" id="GO:0003677">
    <property type="term" value="F:DNA binding"/>
    <property type="evidence" value="ECO:0007669"/>
    <property type="project" value="UniProtKB-KW"/>
</dbReference>
<dbReference type="Pfam" id="PF16900">
    <property type="entry name" value="REPA_OB_2"/>
    <property type="match status" value="1"/>
</dbReference>